<dbReference type="AlphaFoldDB" id="A0A0L6UJ63"/>
<organism evidence="3 4">
    <name type="scientific">Puccinia sorghi</name>
    <dbReference type="NCBI Taxonomy" id="27349"/>
    <lineage>
        <taxon>Eukaryota</taxon>
        <taxon>Fungi</taxon>
        <taxon>Dikarya</taxon>
        <taxon>Basidiomycota</taxon>
        <taxon>Pucciniomycotina</taxon>
        <taxon>Pucciniomycetes</taxon>
        <taxon>Pucciniales</taxon>
        <taxon>Pucciniaceae</taxon>
        <taxon>Puccinia</taxon>
    </lineage>
</organism>
<dbReference type="EMBL" id="LAVV01010774">
    <property type="protein sequence ID" value="KNZ48586.1"/>
    <property type="molecule type" value="Genomic_DNA"/>
</dbReference>
<evidence type="ECO:0000256" key="1">
    <source>
        <dbReference type="SAM" id="MobiDB-lite"/>
    </source>
</evidence>
<feature type="transmembrane region" description="Helical" evidence="2">
    <location>
        <begin position="111"/>
        <end position="131"/>
    </location>
</feature>
<dbReference type="VEuPathDB" id="FungiDB:VP01_554g1"/>
<comment type="caution">
    <text evidence="3">The sequence shown here is derived from an EMBL/GenBank/DDBJ whole genome shotgun (WGS) entry which is preliminary data.</text>
</comment>
<name>A0A0L6UJ63_9BASI</name>
<protein>
    <submittedName>
        <fullName evidence="3">Uncharacterized protein</fullName>
    </submittedName>
</protein>
<feature type="region of interest" description="Disordered" evidence="1">
    <location>
        <begin position="79"/>
        <end position="98"/>
    </location>
</feature>
<keyword evidence="2" id="KW-1133">Transmembrane helix</keyword>
<feature type="compositionally biased region" description="Polar residues" evidence="1">
    <location>
        <begin position="79"/>
        <end position="91"/>
    </location>
</feature>
<sequence length="154" mass="16765">MKDWKGLCGQLMKGLQGKGGVWWSSWEGVGSAGIQTPDSLLSSKRYDHQQAVREIRKELSFFKTMFPSFYRANQTGVDSIQPSTTAQSGTGRKTAPMNPSHLNKAVRKDPAVFPLAIIIGGVICAAGYFAYNKAPKEGGGVESVGPRRETIKMK</sequence>
<reference evidence="3 4" key="1">
    <citation type="submission" date="2015-08" db="EMBL/GenBank/DDBJ databases">
        <title>Next Generation Sequencing and Analysis of the Genome of Puccinia sorghi L Schw, the Causal Agent of Maize Common Rust.</title>
        <authorList>
            <person name="Rochi L."/>
            <person name="Burguener G."/>
            <person name="Darino M."/>
            <person name="Turjanski A."/>
            <person name="Kreff E."/>
            <person name="Dieguez M.J."/>
            <person name="Sacco F."/>
        </authorList>
    </citation>
    <scope>NUCLEOTIDE SEQUENCE [LARGE SCALE GENOMIC DNA]</scope>
    <source>
        <strain evidence="3 4">RO10H11247</strain>
    </source>
</reference>
<proteinExistence type="predicted"/>
<keyword evidence="2" id="KW-0812">Transmembrane</keyword>
<dbReference type="Proteomes" id="UP000037035">
    <property type="component" value="Unassembled WGS sequence"/>
</dbReference>
<evidence type="ECO:0000313" key="3">
    <source>
        <dbReference type="EMBL" id="KNZ48586.1"/>
    </source>
</evidence>
<dbReference type="OrthoDB" id="3141857at2759"/>
<accession>A0A0L6UJ63</accession>
<evidence type="ECO:0000313" key="4">
    <source>
        <dbReference type="Proteomes" id="UP000037035"/>
    </source>
</evidence>
<keyword evidence="2" id="KW-0472">Membrane</keyword>
<evidence type="ECO:0000256" key="2">
    <source>
        <dbReference type="SAM" id="Phobius"/>
    </source>
</evidence>
<keyword evidence="4" id="KW-1185">Reference proteome</keyword>
<gene>
    <name evidence="3" type="ORF">VP01_554g1</name>
</gene>